<dbReference type="EMBL" id="CAJVPM010009755">
    <property type="protein sequence ID" value="CAG8566776.1"/>
    <property type="molecule type" value="Genomic_DNA"/>
</dbReference>
<protein>
    <submittedName>
        <fullName evidence="1">9625_t:CDS:1</fullName>
    </submittedName>
</protein>
<evidence type="ECO:0000313" key="2">
    <source>
        <dbReference type="Proteomes" id="UP000789860"/>
    </source>
</evidence>
<keyword evidence="2" id="KW-1185">Reference proteome</keyword>
<dbReference type="Proteomes" id="UP000789860">
    <property type="component" value="Unassembled WGS sequence"/>
</dbReference>
<accession>A0ACA9M695</accession>
<name>A0ACA9M695_9GLOM</name>
<feature type="non-terminal residue" evidence="1">
    <location>
        <position position="1"/>
    </location>
</feature>
<organism evidence="1 2">
    <name type="scientific">Scutellospora calospora</name>
    <dbReference type="NCBI Taxonomy" id="85575"/>
    <lineage>
        <taxon>Eukaryota</taxon>
        <taxon>Fungi</taxon>
        <taxon>Fungi incertae sedis</taxon>
        <taxon>Mucoromycota</taxon>
        <taxon>Glomeromycotina</taxon>
        <taxon>Glomeromycetes</taxon>
        <taxon>Diversisporales</taxon>
        <taxon>Gigasporaceae</taxon>
        <taxon>Scutellospora</taxon>
    </lineage>
</organism>
<sequence>EEPKNLSSQNYQKVLETHNIDSIKEVEIFQTQIKSYPSEEPEDKEKDWTNCKEEEVIPTKEEQERLYQKEL</sequence>
<gene>
    <name evidence="1" type="ORF">SCALOS_LOCUS5700</name>
</gene>
<comment type="caution">
    <text evidence="1">The sequence shown here is derived from an EMBL/GenBank/DDBJ whole genome shotgun (WGS) entry which is preliminary data.</text>
</comment>
<evidence type="ECO:0000313" key="1">
    <source>
        <dbReference type="EMBL" id="CAG8566776.1"/>
    </source>
</evidence>
<reference evidence="1" key="1">
    <citation type="submission" date="2021-06" db="EMBL/GenBank/DDBJ databases">
        <authorList>
            <person name="Kallberg Y."/>
            <person name="Tangrot J."/>
            <person name="Rosling A."/>
        </authorList>
    </citation>
    <scope>NUCLEOTIDE SEQUENCE</scope>
    <source>
        <strain evidence="1">AU212A</strain>
    </source>
</reference>
<proteinExistence type="predicted"/>